<gene>
    <name evidence="4" type="ORF">MED297_06594</name>
</gene>
<keyword evidence="5" id="KW-1185">Reference proteome</keyword>
<dbReference type="InterPro" id="IPR018060">
    <property type="entry name" value="HTH_AraC"/>
</dbReference>
<dbReference type="PROSITE" id="PS01124">
    <property type="entry name" value="HTH_ARAC_FAMILY_2"/>
    <property type="match status" value="1"/>
</dbReference>
<dbReference type="GO" id="GO:0043565">
    <property type="term" value="F:sequence-specific DNA binding"/>
    <property type="evidence" value="ECO:0007669"/>
    <property type="project" value="InterPro"/>
</dbReference>
<feature type="transmembrane region" description="Helical" evidence="2">
    <location>
        <begin position="207"/>
        <end position="228"/>
    </location>
</feature>
<dbReference type="Proteomes" id="UP000005953">
    <property type="component" value="Unassembled WGS sequence"/>
</dbReference>
<evidence type="ECO:0000256" key="2">
    <source>
        <dbReference type="SAM" id="Phobius"/>
    </source>
</evidence>
<evidence type="ECO:0000313" key="4">
    <source>
        <dbReference type="EMBL" id="EAR07505.1"/>
    </source>
</evidence>
<keyword evidence="2" id="KW-1133">Transmembrane helix</keyword>
<name>A4BK23_9GAMM</name>
<reference evidence="4 5" key="1">
    <citation type="submission" date="2006-02" db="EMBL/GenBank/DDBJ databases">
        <authorList>
            <person name="Pinhassi J."/>
            <person name="Pedros-Alio C."/>
            <person name="Ferriera S."/>
            <person name="Johnson J."/>
            <person name="Kravitz S."/>
            <person name="Halpern A."/>
            <person name="Remington K."/>
            <person name="Beeson K."/>
            <person name="Tran B."/>
            <person name="Rogers Y.-H."/>
            <person name="Friedman R."/>
            <person name="Venter J.C."/>
        </authorList>
    </citation>
    <scope>NUCLEOTIDE SEQUENCE [LARGE SCALE GENOMIC DNA]</scope>
    <source>
        <strain evidence="4 5">MED297</strain>
    </source>
</reference>
<feature type="transmembrane region" description="Helical" evidence="2">
    <location>
        <begin position="281"/>
        <end position="302"/>
    </location>
</feature>
<dbReference type="SMART" id="SM00342">
    <property type="entry name" value="HTH_ARAC"/>
    <property type="match status" value="1"/>
</dbReference>
<keyword evidence="4" id="KW-0418">Kinase</keyword>
<evidence type="ECO:0000259" key="3">
    <source>
        <dbReference type="PROSITE" id="PS01124"/>
    </source>
</evidence>
<dbReference type="EMBL" id="AAOE01000040">
    <property type="protein sequence ID" value="EAR07505.1"/>
    <property type="molecule type" value="Genomic_DNA"/>
</dbReference>
<comment type="caution">
    <text evidence="4">The sequence shown here is derived from an EMBL/GenBank/DDBJ whole genome shotgun (WGS) entry which is preliminary data.</text>
</comment>
<dbReference type="Gene3D" id="1.10.10.60">
    <property type="entry name" value="Homeodomain-like"/>
    <property type="match status" value="1"/>
</dbReference>
<accession>A4BK23</accession>
<keyword evidence="2" id="KW-0472">Membrane</keyword>
<dbReference type="HOGENOM" id="CLU_570926_0_0_6"/>
<keyword evidence="4" id="KW-0808">Transferase</keyword>
<dbReference type="GO" id="GO:0016301">
    <property type="term" value="F:kinase activity"/>
    <property type="evidence" value="ECO:0007669"/>
    <property type="project" value="UniProtKB-KW"/>
</dbReference>
<protein>
    <submittedName>
        <fullName evidence="4">Two-component system sensor histidine kinase/response regulator, hybrid ('one-component system')</fullName>
    </submittedName>
</protein>
<dbReference type="AlphaFoldDB" id="A4BK23"/>
<sequence>MVLSAGTGIRQHVEFYRKVKSNGVYQIRQLEPVQGRFAAVSINPESTTGDYLYLRVAPMPAYDFISLSWYSPQTFKTLEQSDLVIITFYLSTLLFVMFFSLSQAILTKHPLFLSYTFFLLGLALVNGLFEGLMTRSLGDVDERLIYYLLFTIALSGAFFYLMILKDFVSFLVPNSGLWIFRKKVWQTLFITSLAMLVLFGSQLQYQMALTFIQLYMLVNFLIVVVFLYRTGHIKDRVVIVLVLTNALFHLGFVIEILINDVRLGPLLAIAKPELFQWLRQYGFYSFSYAELLGLAIAISMAFQQAYRDKLEAVALAEEIRSRYASKLEADLKNRVVNQLSDETMNSRKPGADFETMTLNQRSSDNRASAVQQPETPFEHPFMNKVHSILTHQLSDKALTVDVLAQSLHMTDSTFRRRCNEYFGKTPIQLIRLYRMRRAHDLIESGQVRTLSEAADSVGFTNVSYFSKQYRRFLNEDER</sequence>
<dbReference type="Pfam" id="PF12833">
    <property type="entry name" value="HTH_18"/>
    <property type="match status" value="1"/>
</dbReference>
<evidence type="ECO:0000256" key="1">
    <source>
        <dbReference type="ARBA" id="ARBA00023125"/>
    </source>
</evidence>
<evidence type="ECO:0000313" key="5">
    <source>
        <dbReference type="Proteomes" id="UP000005953"/>
    </source>
</evidence>
<feature type="transmembrane region" description="Helical" evidence="2">
    <location>
        <begin position="144"/>
        <end position="163"/>
    </location>
</feature>
<feature type="transmembrane region" description="Helical" evidence="2">
    <location>
        <begin position="184"/>
        <end position="201"/>
    </location>
</feature>
<dbReference type="PANTHER" id="PTHR43280">
    <property type="entry name" value="ARAC-FAMILY TRANSCRIPTIONAL REGULATOR"/>
    <property type="match status" value="1"/>
</dbReference>
<feature type="transmembrane region" description="Helical" evidence="2">
    <location>
        <begin position="237"/>
        <end position="258"/>
    </location>
</feature>
<feature type="transmembrane region" description="Helical" evidence="2">
    <location>
        <begin position="83"/>
        <end position="101"/>
    </location>
</feature>
<keyword evidence="1" id="KW-0238">DNA-binding</keyword>
<dbReference type="PANTHER" id="PTHR43280:SF2">
    <property type="entry name" value="HTH-TYPE TRANSCRIPTIONAL REGULATOR EXSA"/>
    <property type="match status" value="1"/>
</dbReference>
<dbReference type="GO" id="GO:0003700">
    <property type="term" value="F:DNA-binding transcription factor activity"/>
    <property type="evidence" value="ECO:0007669"/>
    <property type="project" value="InterPro"/>
</dbReference>
<proteinExistence type="predicted"/>
<organism evidence="4 5">
    <name type="scientific">Reinekea blandensis MED297</name>
    <dbReference type="NCBI Taxonomy" id="314283"/>
    <lineage>
        <taxon>Bacteria</taxon>
        <taxon>Pseudomonadati</taxon>
        <taxon>Pseudomonadota</taxon>
        <taxon>Gammaproteobacteria</taxon>
        <taxon>Oceanospirillales</taxon>
        <taxon>Saccharospirillaceae</taxon>
        <taxon>Reinekea</taxon>
    </lineage>
</organism>
<feature type="transmembrane region" description="Helical" evidence="2">
    <location>
        <begin position="113"/>
        <end position="132"/>
    </location>
</feature>
<feature type="domain" description="HTH araC/xylS-type" evidence="3">
    <location>
        <begin position="383"/>
        <end position="478"/>
    </location>
</feature>
<keyword evidence="2" id="KW-0812">Transmembrane</keyword>
<dbReference type="STRING" id="314283.MED297_06594"/>